<dbReference type="EMBL" id="GGMS01001464">
    <property type="protein sequence ID" value="MBY70667.1"/>
    <property type="molecule type" value="Transcribed_RNA"/>
</dbReference>
<evidence type="ECO:0000313" key="2">
    <source>
        <dbReference type="EMBL" id="MBY70667.1"/>
    </source>
</evidence>
<dbReference type="Pfam" id="PF00078">
    <property type="entry name" value="RVT_1"/>
    <property type="match status" value="1"/>
</dbReference>
<proteinExistence type="predicted"/>
<name>A0A2S2PYR4_9HEMI</name>
<organism evidence="2">
    <name type="scientific">Sipha flava</name>
    <name type="common">yellow sugarcane aphid</name>
    <dbReference type="NCBI Taxonomy" id="143950"/>
    <lineage>
        <taxon>Eukaryota</taxon>
        <taxon>Metazoa</taxon>
        <taxon>Ecdysozoa</taxon>
        <taxon>Arthropoda</taxon>
        <taxon>Hexapoda</taxon>
        <taxon>Insecta</taxon>
        <taxon>Pterygota</taxon>
        <taxon>Neoptera</taxon>
        <taxon>Paraneoptera</taxon>
        <taxon>Hemiptera</taxon>
        <taxon>Sternorrhyncha</taxon>
        <taxon>Aphidomorpha</taxon>
        <taxon>Aphidoidea</taxon>
        <taxon>Aphididae</taxon>
        <taxon>Sipha</taxon>
    </lineage>
</organism>
<accession>A0A2S2PYR4</accession>
<gene>
    <name evidence="2" type="ORF">g.30515</name>
</gene>
<protein>
    <recommendedName>
        <fullName evidence="1">Reverse transcriptase domain-containing protein</fullName>
    </recommendedName>
</protein>
<dbReference type="InterPro" id="IPR000477">
    <property type="entry name" value="RT_dom"/>
</dbReference>
<dbReference type="OrthoDB" id="6627741at2759"/>
<feature type="domain" description="Reverse transcriptase" evidence="1">
    <location>
        <begin position="1"/>
        <end position="129"/>
    </location>
</feature>
<sequence length="129" mass="14466">MYGFRISFKLISLTKVYMNVTKYQVRVDNILFDEFQVVIVLKKGDVLSSLLFNIALKKVVQSIQKDNYGINIGTNKIGILGFADYLNIVFEDGKSVAQSTAVLIDEANTIGLNVNDNKTKVMELLPDKN</sequence>
<reference evidence="2" key="1">
    <citation type="submission" date="2018-04" db="EMBL/GenBank/DDBJ databases">
        <title>Transcriptome assembly of Sipha flava.</title>
        <authorList>
            <person name="Scully E.D."/>
            <person name="Geib S.M."/>
            <person name="Palmer N.A."/>
            <person name="Koch K."/>
            <person name="Bradshaw J."/>
            <person name="Heng-Moss T."/>
            <person name="Sarath G."/>
        </authorList>
    </citation>
    <scope>NUCLEOTIDE SEQUENCE</scope>
</reference>
<dbReference type="AlphaFoldDB" id="A0A2S2PYR4"/>
<dbReference type="PROSITE" id="PS50878">
    <property type="entry name" value="RT_POL"/>
    <property type="match status" value="1"/>
</dbReference>
<evidence type="ECO:0000259" key="1">
    <source>
        <dbReference type="PROSITE" id="PS50878"/>
    </source>
</evidence>